<gene>
    <name evidence="1" type="ORF">N7472_009020</name>
</gene>
<reference evidence="1" key="2">
    <citation type="journal article" date="2023" name="IMA Fungus">
        <title>Comparative genomic study of the Penicillium genus elucidates a diverse pangenome and 15 lateral gene transfer events.</title>
        <authorList>
            <person name="Petersen C."/>
            <person name="Sorensen T."/>
            <person name="Nielsen M.R."/>
            <person name="Sondergaard T.E."/>
            <person name="Sorensen J.L."/>
            <person name="Fitzpatrick D.A."/>
            <person name="Frisvad J.C."/>
            <person name="Nielsen K.L."/>
        </authorList>
    </citation>
    <scope>NUCLEOTIDE SEQUENCE</scope>
    <source>
        <strain evidence="1">IBT 16849</strain>
    </source>
</reference>
<accession>A0A9W9J975</accession>
<reference evidence="1" key="1">
    <citation type="submission" date="2022-11" db="EMBL/GenBank/DDBJ databases">
        <authorList>
            <person name="Petersen C."/>
        </authorList>
    </citation>
    <scope>NUCLEOTIDE SEQUENCE</scope>
    <source>
        <strain evidence="1">IBT 16849</strain>
    </source>
</reference>
<evidence type="ECO:0000313" key="2">
    <source>
        <dbReference type="Proteomes" id="UP001150879"/>
    </source>
</evidence>
<dbReference type="OrthoDB" id="4368687at2759"/>
<name>A0A9W9J975_9EURO</name>
<dbReference type="Proteomes" id="UP001150879">
    <property type="component" value="Unassembled WGS sequence"/>
</dbReference>
<proteinExistence type="predicted"/>
<dbReference type="AlphaFoldDB" id="A0A9W9J975"/>
<sequence>MQDVAVKPVDSPVNLFELCLSALFSLRNLGFVRQRIRERWEKQWERETTSAPTKCLVQAPNKKTLRLYEGLSKP</sequence>
<keyword evidence="2" id="KW-1185">Reference proteome</keyword>
<comment type="caution">
    <text evidence="1">The sequence shown here is derived from an EMBL/GenBank/DDBJ whole genome shotgun (WGS) entry which is preliminary data.</text>
</comment>
<protein>
    <submittedName>
        <fullName evidence="1">Uncharacterized protein</fullName>
    </submittedName>
</protein>
<evidence type="ECO:0000313" key="1">
    <source>
        <dbReference type="EMBL" id="KAJ5190006.1"/>
    </source>
</evidence>
<organism evidence="1 2">
    <name type="scientific">Penicillium cf. griseofulvum</name>
    <dbReference type="NCBI Taxonomy" id="2972120"/>
    <lineage>
        <taxon>Eukaryota</taxon>
        <taxon>Fungi</taxon>
        <taxon>Dikarya</taxon>
        <taxon>Ascomycota</taxon>
        <taxon>Pezizomycotina</taxon>
        <taxon>Eurotiomycetes</taxon>
        <taxon>Eurotiomycetidae</taxon>
        <taxon>Eurotiales</taxon>
        <taxon>Aspergillaceae</taxon>
        <taxon>Penicillium</taxon>
    </lineage>
</organism>
<dbReference type="EMBL" id="JAPQKP010000005">
    <property type="protein sequence ID" value="KAJ5190006.1"/>
    <property type="molecule type" value="Genomic_DNA"/>
</dbReference>